<organism evidence="3 4">
    <name type="scientific">Exocentrus adspersus</name>
    <dbReference type="NCBI Taxonomy" id="1586481"/>
    <lineage>
        <taxon>Eukaryota</taxon>
        <taxon>Metazoa</taxon>
        <taxon>Ecdysozoa</taxon>
        <taxon>Arthropoda</taxon>
        <taxon>Hexapoda</taxon>
        <taxon>Insecta</taxon>
        <taxon>Pterygota</taxon>
        <taxon>Neoptera</taxon>
        <taxon>Endopterygota</taxon>
        <taxon>Coleoptera</taxon>
        <taxon>Polyphaga</taxon>
        <taxon>Cucujiformia</taxon>
        <taxon>Chrysomeloidea</taxon>
        <taxon>Cerambycidae</taxon>
        <taxon>Lamiinae</taxon>
        <taxon>Acanthocinini</taxon>
        <taxon>Exocentrus</taxon>
    </lineage>
</organism>
<evidence type="ECO:0000313" key="4">
    <source>
        <dbReference type="Proteomes" id="UP001159042"/>
    </source>
</evidence>
<dbReference type="EMBL" id="JANEYG010000084">
    <property type="protein sequence ID" value="KAJ8913942.1"/>
    <property type="molecule type" value="Genomic_DNA"/>
</dbReference>
<protein>
    <submittedName>
        <fullName evidence="3">Uncharacterized protein</fullName>
    </submittedName>
</protein>
<sequence length="390" mass="44781">MNDSAEVFSTPKLINGEGDGIKNITVRRRVQVPSSRKFNANIPTDESMRIRIGDALNELQRTPKTSSTPKSRYLKKSQTVAEITPTKSKVKSRCAVKSTNDDGESSRATLHATPRPVDGETPTAASASRRCLRERAECVVYQRLLLCVWRRNRERLATLSESCGRHQDQINQLELQVDVLKTLRNSESQKRVEALNESQQLRKKLEMLELESNELNKKLSSTQEELKNTQENLKLTRSELKKSSEQITSLQLILKKKKEGRLELLAKISAQEYEILKQNSVISQLEEQLKTIGRNLQNSESNYRAKQEEYGEAVQQLQNEVNLNISLNEQLHTLQETKMLLENQTKELENQLDEYSRSCEELIDENITMRCNLHEVTMELNEVKKEDLAE</sequence>
<evidence type="ECO:0000313" key="3">
    <source>
        <dbReference type="EMBL" id="KAJ8913942.1"/>
    </source>
</evidence>
<evidence type="ECO:0000256" key="1">
    <source>
        <dbReference type="SAM" id="Coils"/>
    </source>
</evidence>
<feature type="coiled-coil region" evidence="1">
    <location>
        <begin position="156"/>
        <end position="246"/>
    </location>
</feature>
<keyword evidence="1" id="KW-0175">Coiled coil</keyword>
<feature type="coiled-coil region" evidence="1">
    <location>
        <begin position="282"/>
        <end position="365"/>
    </location>
</feature>
<keyword evidence="4" id="KW-1185">Reference proteome</keyword>
<reference evidence="3 4" key="1">
    <citation type="journal article" date="2023" name="Insect Mol. Biol.">
        <title>Genome sequencing provides insights into the evolution of gene families encoding plant cell wall-degrading enzymes in longhorned beetles.</title>
        <authorList>
            <person name="Shin N.R."/>
            <person name="Okamura Y."/>
            <person name="Kirsch R."/>
            <person name="Pauchet Y."/>
        </authorList>
    </citation>
    <scope>NUCLEOTIDE SEQUENCE [LARGE SCALE GENOMIC DNA]</scope>
    <source>
        <strain evidence="3">EAD_L_NR</strain>
    </source>
</reference>
<gene>
    <name evidence="3" type="ORF">NQ315_015179</name>
</gene>
<dbReference type="Proteomes" id="UP001159042">
    <property type="component" value="Unassembled WGS sequence"/>
</dbReference>
<accession>A0AAV8VJ54</accession>
<feature type="region of interest" description="Disordered" evidence="2">
    <location>
        <begin position="91"/>
        <end position="125"/>
    </location>
</feature>
<proteinExistence type="predicted"/>
<evidence type="ECO:0000256" key="2">
    <source>
        <dbReference type="SAM" id="MobiDB-lite"/>
    </source>
</evidence>
<comment type="caution">
    <text evidence="3">The sequence shown here is derived from an EMBL/GenBank/DDBJ whole genome shotgun (WGS) entry which is preliminary data.</text>
</comment>
<name>A0AAV8VJ54_9CUCU</name>
<dbReference type="AlphaFoldDB" id="A0AAV8VJ54"/>